<proteinExistence type="predicted"/>
<reference evidence="2 3" key="1">
    <citation type="submission" date="2024-04" db="EMBL/GenBank/DDBJ databases">
        <title>Flavobacterium sp. DGU11 16S ribosomal RNA gene Genome sequencing and assembly.</title>
        <authorList>
            <person name="Park S."/>
        </authorList>
    </citation>
    <scope>NUCLEOTIDE SEQUENCE [LARGE SCALE GENOMIC DNA]</scope>
    <source>
        <strain evidence="2 3">DGU11</strain>
    </source>
</reference>
<keyword evidence="1" id="KW-0732">Signal</keyword>
<dbReference type="EMBL" id="JBBYHR010000011">
    <property type="protein sequence ID" value="MEL1246118.1"/>
    <property type="molecule type" value="Genomic_DNA"/>
</dbReference>
<evidence type="ECO:0000313" key="2">
    <source>
        <dbReference type="EMBL" id="MEL1246118.1"/>
    </source>
</evidence>
<evidence type="ECO:0000256" key="1">
    <source>
        <dbReference type="SAM" id="SignalP"/>
    </source>
</evidence>
<organism evidence="2 3">
    <name type="scientific">Flavobacterium arundinis</name>
    <dbReference type="NCBI Taxonomy" id="3139143"/>
    <lineage>
        <taxon>Bacteria</taxon>
        <taxon>Pseudomonadati</taxon>
        <taxon>Bacteroidota</taxon>
        <taxon>Flavobacteriia</taxon>
        <taxon>Flavobacteriales</taxon>
        <taxon>Flavobacteriaceae</taxon>
        <taxon>Flavobacterium</taxon>
    </lineage>
</organism>
<gene>
    <name evidence="2" type="ORF">AAEO56_17725</name>
</gene>
<feature type="chain" id="PRO_5045531195" evidence="1">
    <location>
        <begin position="20"/>
        <end position="204"/>
    </location>
</feature>
<dbReference type="PROSITE" id="PS51257">
    <property type="entry name" value="PROKAR_LIPOPROTEIN"/>
    <property type="match status" value="1"/>
</dbReference>
<accession>A0ABU9I115</accession>
<dbReference type="RefSeq" id="WP_341698412.1">
    <property type="nucleotide sequence ID" value="NZ_JBBYHR010000011.1"/>
</dbReference>
<comment type="caution">
    <text evidence="2">The sequence shown here is derived from an EMBL/GenBank/DDBJ whole genome shotgun (WGS) entry which is preliminary data.</text>
</comment>
<keyword evidence="3" id="KW-1185">Reference proteome</keyword>
<feature type="signal peptide" evidence="1">
    <location>
        <begin position="1"/>
        <end position="19"/>
    </location>
</feature>
<name>A0ABU9I115_9FLAO</name>
<evidence type="ECO:0000313" key="3">
    <source>
        <dbReference type="Proteomes" id="UP001464555"/>
    </source>
</evidence>
<dbReference type="Proteomes" id="UP001464555">
    <property type="component" value="Unassembled WGS sequence"/>
</dbReference>
<protein>
    <submittedName>
        <fullName evidence="2">Uncharacterized protein</fullName>
    </submittedName>
</protein>
<sequence length="204" mass="23035">MKQILFFLLSLLFFTSCQKAVESEDSNDVDARFSQLRTNYAKLYIDEPPYAADTDALTGPEADLEYSLDDSLMHSDAPWTYYDSKYSDTLHYGIQQHIAWIILSQKDLIGLAGSNPSNATYQAVLKKYIDNLVKNKYSGYCLLYSALEKVTDTAYQKEKAKAILAYGKNDTLFTGSKEDFPEGVQEGLQTTYSFLKQLKVMAGE</sequence>